<proteinExistence type="predicted"/>
<dbReference type="Proteomes" id="UP000800096">
    <property type="component" value="Unassembled WGS sequence"/>
</dbReference>
<gene>
    <name evidence="1" type="ORF">BDU57DRAFT_546642</name>
</gene>
<evidence type="ECO:0000313" key="2">
    <source>
        <dbReference type="Proteomes" id="UP000800096"/>
    </source>
</evidence>
<keyword evidence="2" id="KW-1185">Reference proteome</keyword>
<protein>
    <submittedName>
        <fullName evidence="1">Uncharacterized protein</fullName>
    </submittedName>
</protein>
<dbReference type="AlphaFoldDB" id="A0A6A5QS01"/>
<organism evidence="1 2">
    <name type="scientific">Ampelomyces quisqualis</name>
    <name type="common">Powdery mildew agent</name>
    <dbReference type="NCBI Taxonomy" id="50730"/>
    <lineage>
        <taxon>Eukaryota</taxon>
        <taxon>Fungi</taxon>
        <taxon>Dikarya</taxon>
        <taxon>Ascomycota</taxon>
        <taxon>Pezizomycotina</taxon>
        <taxon>Dothideomycetes</taxon>
        <taxon>Pleosporomycetidae</taxon>
        <taxon>Pleosporales</taxon>
        <taxon>Pleosporineae</taxon>
        <taxon>Phaeosphaeriaceae</taxon>
        <taxon>Ampelomyces</taxon>
    </lineage>
</organism>
<reference evidence="1" key="1">
    <citation type="journal article" date="2020" name="Stud. Mycol.">
        <title>101 Dothideomycetes genomes: a test case for predicting lifestyles and emergence of pathogens.</title>
        <authorList>
            <person name="Haridas S."/>
            <person name="Albert R."/>
            <person name="Binder M."/>
            <person name="Bloem J."/>
            <person name="Labutti K."/>
            <person name="Salamov A."/>
            <person name="Andreopoulos B."/>
            <person name="Baker S."/>
            <person name="Barry K."/>
            <person name="Bills G."/>
            <person name="Bluhm B."/>
            <person name="Cannon C."/>
            <person name="Castanera R."/>
            <person name="Culley D."/>
            <person name="Daum C."/>
            <person name="Ezra D."/>
            <person name="Gonzalez J."/>
            <person name="Henrissat B."/>
            <person name="Kuo A."/>
            <person name="Liang C."/>
            <person name="Lipzen A."/>
            <person name="Lutzoni F."/>
            <person name="Magnuson J."/>
            <person name="Mondo S."/>
            <person name="Nolan M."/>
            <person name="Ohm R."/>
            <person name="Pangilinan J."/>
            <person name="Park H.-J."/>
            <person name="Ramirez L."/>
            <person name="Alfaro M."/>
            <person name="Sun H."/>
            <person name="Tritt A."/>
            <person name="Yoshinaga Y."/>
            <person name="Zwiers L.-H."/>
            <person name="Turgeon B."/>
            <person name="Goodwin S."/>
            <person name="Spatafora J."/>
            <person name="Crous P."/>
            <person name="Grigoriev I."/>
        </authorList>
    </citation>
    <scope>NUCLEOTIDE SEQUENCE</scope>
    <source>
        <strain evidence="1">HMLAC05119</strain>
    </source>
</reference>
<dbReference type="EMBL" id="ML979134">
    <property type="protein sequence ID" value="KAF1917344.1"/>
    <property type="molecule type" value="Genomic_DNA"/>
</dbReference>
<sequence>MPPKAFKPRQPPVDKPPEHPIAIAAKARPLDFPRSLFLPISKTINEKAYMLVRTSSNEATKPIIVTGFDIFCASELKKKVEDVPNTKFVTMVDGSILFDENATRMRPKAGLLKTSRSTKADEKIEVISHGQIRRLLVEDMEDRVHQELQAAAEKNNGGGITFEWSSGLGDDGSAHWKAEDGDCVWWQVVDVDVAYDRLDID</sequence>
<evidence type="ECO:0000313" key="1">
    <source>
        <dbReference type="EMBL" id="KAF1917344.1"/>
    </source>
</evidence>
<accession>A0A6A5QS01</accession>
<name>A0A6A5QS01_AMPQU</name>